<dbReference type="InParanoid" id="A0A6P8S6L7"/>
<dbReference type="InterPro" id="IPR027417">
    <property type="entry name" value="P-loop_NTPase"/>
</dbReference>
<gene>
    <name evidence="12" type="primary">LOC117366358</name>
</gene>
<sequence>MFRRKRSYCIRNLLQIFRNECGLIWLCLTVFGIFCFTLHIIDILQHSRMNSSSMNPASKNTFLIQSSLRLQHVKTNNIDNLKITNAPLQMYGKLLQGKLNSPKSVTGTAEHRGAQNQSFSSFPIKSSCKPQTHIFFLKMHKSASSTVMNSLFRFGDTQNLTFALPYNGSYQFFYPRYFIAFFIEGFSDYNRTEFNIMCHHMRFLQSEIQKVMPSDTFYFSIIRNPVHLMESSFDYYKGIPAFRRAKTLDEFLDQPSKFYNLSDPYSPFSKNIMTFDFGFNNNVKFSVKHAHQNIEIIEAIFDLVLIAEYFDESMVLLKEALCWKLDDVVSFPLNSRDKKARMPLSKNSTEKIKNWNRLDWELYIHFNRTFWERIDQTIGREQMQQEVNKLRKRREELSKTCLEGGSMVDPKQIKDLSLAPLQFGRAHILGYNLRLGLDEVTKKLCQTLITPEIQYTKHLYIKQSLQKTSALQKYLIANRLVFKRFDTLM</sequence>
<organism evidence="11 12">
    <name type="scientific">Geotrypetes seraphini</name>
    <name type="common">Gaboon caecilian</name>
    <name type="synonym">Caecilia seraphini</name>
    <dbReference type="NCBI Taxonomy" id="260995"/>
    <lineage>
        <taxon>Eukaryota</taxon>
        <taxon>Metazoa</taxon>
        <taxon>Chordata</taxon>
        <taxon>Craniata</taxon>
        <taxon>Vertebrata</taxon>
        <taxon>Euteleostomi</taxon>
        <taxon>Amphibia</taxon>
        <taxon>Gymnophiona</taxon>
        <taxon>Geotrypetes</taxon>
    </lineage>
</organism>
<evidence type="ECO:0000256" key="4">
    <source>
        <dbReference type="ARBA" id="ARBA00022692"/>
    </source>
</evidence>
<evidence type="ECO:0000256" key="9">
    <source>
        <dbReference type="ARBA" id="ARBA00023180"/>
    </source>
</evidence>
<dbReference type="KEGG" id="gsh:117366358"/>
<protein>
    <submittedName>
        <fullName evidence="12">Galactose-3-O-sulfotransferase 2-like</fullName>
    </submittedName>
</protein>
<dbReference type="Pfam" id="PF06990">
    <property type="entry name" value="Gal-3-0_sulfotr"/>
    <property type="match status" value="1"/>
</dbReference>
<evidence type="ECO:0000313" key="12">
    <source>
        <dbReference type="RefSeq" id="XP_033813527.1"/>
    </source>
</evidence>
<dbReference type="OrthoDB" id="514299at2759"/>
<evidence type="ECO:0000313" key="11">
    <source>
        <dbReference type="Proteomes" id="UP000515159"/>
    </source>
</evidence>
<feature type="transmembrane region" description="Helical" evidence="10">
    <location>
        <begin position="21"/>
        <end position="41"/>
    </location>
</feature>
<keyword evidence="5" id="KW-0735">Signal-anchor</keyword>
<dbReference type="Gene3D" id="3.40.50.300">
    <property type="entry name" value="P-loop containing nucleotide triphosphate hydrolases"/>
    <property type="match status" value="1"/>
</dbReference>
<comment type="subcellular location">
    <subcellularLocation>
        <location evidence="1">Golgi apparatus membrane</location>
        <topology evidence="1">Single-pass type II membrane protein</topology>
    </subcellularLocation>
</comment>
<evidence type="ECO:0000256" key="6">
    <source>
        <dbReference type="ARBA" id="ARBA00022989"/>
    </source>
</evidence>
<keyword evidence="3" id="KW-0808">Transferase</keyword>
<dbReference type="PANTHER" id="PTHR14647">
    <property type="entry name" value="GALACTOSE-3-O-SULFOTRANSFERASE"/>
    <property type="match status" value="1"/>
</dbReference>
<accession>A0A6P8S6L7</accession>
<name>A0A6P8S6L7_GEOSA</name>
<evidence type="ECO:0000256" key="2">
    <source>
        <dbReference type="ARBA" id="ARBA00008124"/>
    </source>
</evidence>
<dbReference type="PANTHER" id="PTHR14647:SF62">
    <property type="entry name" value="GALACTOSE-3-O-SULFOTRANSFERASE 2"/>
    <property type="match status" value="1"/>
</dbReference>
<dbReference type="Proteomes" id="UP000515159">
    <property type="component" value="Chromosome 9"/>
</dbReference>
<evidence type="ECO:0000256" key="7">
    <source>
        <dbReference type="ARBA" id="ARBA00023034"/>
    </source>
</evidence>
<evidence type="ECO:0000256" key="5">
    <source>
        <dbReference type="ARBA" id="ARBA00022968"/>
    </source>
</evidence>
<reference evidence="12" key="1">
    <citation type="submission" date="2025-08" db="UniProtKB">
        <authorList>
            <consortium name="RefSeq"/>
        </authorList>
    </citation>
    <scope>IDENTIFICATION</scope>
</reference>
<dbReference type="SUPFAM" id="SSF52540">
    <property type="entry name" value="P-loop containing nucleoside triphosphate hydrolases"/>
    <property type="match status" value="1"/>
</dbReference>
<keyword evidence="6 10" id="KW-1133">Transmembrane helix</keyword>
<evidence type="ECO:0000256" key="3">
    <source>
        <dbReference type="ARBA" id="ARBA00022679"/>
    </source>
</evidence>
<dbReference type="RefSeq" id="XP_033813527.1">
    <property type="nucleotide sequence ID" value="XM_033957636.1"/>
</dbReference>
<dbReference type="InterPro" id="IPR009729">
    <property type="entry name" value="Gal-3-0_sulfotransfrase"/>
</dbReference>
<dbReference type="GO" id="GO:0001733">
    <property type="term" value="F:galactosylceramide sulfotransferase activity"/>
    <property type="evidence" value="ECO:0007669"/>
    <property type="project" value="InterPro"/>
</dbReference>
<dbReference type="GeneID" id="117366358"/>
<proteinExistence type="inferred from homology"/>
<evidence type="ECO:0000256" key="10">
    <source>
        <dbReference type="SAM" id="Phobius"/>
    </source>
</evidence>
<dbReference type="GO" id="GO:0009247">
    <property type="term" value="P:glycolipid biosynthetic process"/>
    <property type="evidence" value="ECO:0007669"/>
    <property type="project" value="InterPro"/>
</dbReference>
<dbReference type="GO" id="GO:0000139">
    <property type="term" value="C:Golgi membrane"/>
    <property type="evidence" value="ECO:0007669"/>
    <property type="project" value="UniProtKB-SubCell"/>
</dbReference>
<comment type="similarity">
    <text evidence="2">Belongs to the galactose-3-O-sulfotransferase family.</text>
</comment>
<evidence type="ECO:0000256" key="1">
    <source>
        <dbReference type="ARBA" id="ARBA00004323"/>
    </source>
</evidence>
<keyword evidence="4 10" id="KW-0812">Transmembrane</keyword>
<keyword evidence="7" id="KW-0333">Golgi apparatus</keyword>
<dbReference type="AlphaFoldDB" id="A0A6P8S6L7"/>
<evidence type="ECO:0000256" key="8">
    <source>
        <dbReference type="ARBA" id="ARBA00023136"/>
    </source>
</evidence>
<keyword evidence="8 10" id="KW-0472">Membrane</keyword>
<keyword evidence="11" id="KW-1185">Reference proteome</keyword>
<keyword evidence="9" id="KW-0325">Glycoprotein</keyword>